<dbReference type="Pfam" id="PF00476">
    <property type="entry name" value="DNA_pol_A"/>
    <property type="match status" value="1"/>
</dbReference>
<accession>A0A2G6K9L4</accession>
<dbReference type="PRINTS" id="PR00868">
    <property type="entry name" value="DNAPOLI"/>
</dbReference>
<keyword evidence="3 13" id="KW-0548">Nucleotidyltransferase</keyword>
<keyword evidence="5 13" id="KW-0227">DNA damage</keyword>
<dbReference type="SUPFAM" id="SSF88723">
    <property type="entry name" value="PIN domain-like"/>
    <property type="match status" value="1"/>
</dbReference>
<evidence type="ECO:0000313" key="17">
    <source>
        <dbReference type="EMBL" id="PIE32396.1"/>
    </source>
</evidence>
<comment type="function">
    <text evidence="13">In addition to polymerase activity, this DNA polymerase exhibits 5'-3' exonuclease activity.</text>
</comment>
<evidence type="ECO:0000259" key="15">
    <source>
        <dbReference type="SMART" id="SM00475"/>
    </source>
</evidence>
<dbReference type="Gene3D" id="1.20.1060.10">
    <property type="entry name" value="Taq DNA Polymerase, Chain T, domain 4"/>
    <property type="match status" value="1"/>
</dbReference>
<evidence type="ECO:0000256" key="8">
    <source>
        <dbReference type="ARBA" id="ARBA00023125"/>
    </source>
</evidence>
<dbReference type="GO" id="GO:0006302">
    <property type="term" value="P:double-strand break repair"/>
    <property type="evidence" value="ECO:0007669"/>
    <property type="project" value="TreeGrafter"/>
</dbReference>
<dbReference type="FunFam" id="1.10.150.20:FF:000003">
    <property type="entry name" value="DNA polymerase I"/>
    <property type="match status" value="1"/>
</dbReference>
<keyword evidence="2 13" id="KW-0808">Transferase</keyword>
<organism evidence="17 18">
    <name type="scientific">Ilumatobacter coccineus</name>
    <dbReference type="NCBI Taxonomy" id="467094"/>
    <lineage>
        <taxon>Bacteria</taxon>
        <taxon>Bacillati</taxon>
        <taxon>Actinomycetota</taxon>
        <taxon>Acidimicrobiia</taxon>
        <taxon>Acidimicrobiales</taxon>
        <taxon>Ilumatobacteraceae</taxon>
        <taxon>Ilumatobacter</taxon>
    </lineage>
</organism>
<evidence type="ECO:0000256" key="9">
    <source>
        <dbReference type="ARBA" id="ARBA00023204"/>
    </source>
</evidence>
<dbReference type="Gene3D" id="3.30.70.370">
    <property type="match status" value="1"/>
</dbReference>
<dbReference type="GO" id="GO:0003677">
    <property type="term" value="F:DNA binding"/>
    <property type="evidence" value="ECO:0007669"/>
    <property type="project" value="UniProtKB-UniRule"/>
</dbReference>
<dbReference type="SMART" id="SM00279">
    <property type="entry name" value="HhH2"/>
    <property type="match status" value="1"/>
</dbReference>
<keyword evidence="14" id="KW-0175">Coiled coil</keyword>
<evidence type="ECO:0000256" key="13">
    <source>
        <dbReference type="RuleBase" id="RU004460"/>
    </source>
</evidence>
<dbReference type="InterPro" id="IPR008918">
    <property type="entry name" value="HhH2"/>
</dbReference>
<dbReference type="NCBIfam" id="NF004397">
    <property type="entry name" value="PRK05755.1"/>
    <property type="match status" value="1"/>
</dbReference>
<dbReference type="Pfam" id="PF02739">
    <property type="entry name" value="5_3_exonuc_N"/>
    <property type="match status" value="1"/>
</dbReference>
<dbReference type="InterPro" id="IPR002298">
    <property type="entry name" value="DNA_polymerase_A"/>
</dbReference>
<keyword evidence="9 13" id="KW-0234">DNA repair</keyword>
<dbReference type="NCBIfam" id="TIGR00593">
    <property type="entry name" value="pola"/>
    <property type="match status" value="1"/>
</dbReference>
<gene>
    <name evidence="13" type="primary">polA</name>
    <name evidence="17" type="ORF">CSA55_03560</name>
</gene>
<dbReference type="SUPFAM" id="SSF56672">
    <property type="entry name" value="DNA/RNA polymerases"/>
    <property type="match status" value="1"/>
</dbReference>
<dbReference type="Gene3D" id="1.10.150.20">
    <property type="entry name" value="5' to 3' exonuclease, C-terminal subdomain"/>
    <property type="match status" value="2"/>
</dbReference>
<dbReference type="PANTHER" id="PTHR10133:SF27">
    <property type="entry name" value="DNA POLYMERASE NU"/>
    <property type="match status" value="1"/>
</dbReference>
<keyword evidence="7 13" id="KW-0239">DNA-directed DNA polymerase</keyword>
<dbReference type="EMBL" id="PDSL01000050">
    <property type="protein sequence ID" value="PIE32396.1"/>
    <property type="molecule type" value="Genomic_DNA"/>
</dbReference>
<dbReference type="EC" id="2.7.7.7" evidence="12 13"/>
<dbReference type="FunFam" id="1.10.150.20:FF:000002">
    <property type="entry name" value="DNA polymerase I"/>
    <property type="match status" value="1"/>
</dbReference>
<evidence type="ECO:0000256" key="14">
    <source>
        <dbReference type="SAM" id="Coils"/>
    </source>
</evidence>
<evidence type="ECO:0000259" key="16">
    <source>
        <dbReference type="SMART" id="SM00482"/>
    </source>
</evidence>
<dbReference type="SUPFAM" id="SSF53098">
    <property type="entry name" value="Ribonuclease H-like"/>
    <property type="match status" value="1"/>
</dbReference>
<evidence type="ECO:0000256" key="1">
    <source>
        <dbReference type="ARBA" id="ARBA00007705"/>
    </source>
</evidence>
<dbReference type="Pfam" id="PF01367">
    <property type="entry name" value="5_3_exonuc"/>
    <property type="match status" value="1"/>
</dbReference>
<evidence type="ECO:0000256" key="2">
    <source>
        <dbReference type="ARBA" id="ARBA00022679"/>
    </source>
</evidence>
<dbReference type="CDD" id="cd09898">
    <property type="entry name" value="H3TH_53EXO"/>
    <property type="match status" value="1"/>
</dbReference>
<keyword evidence="6 13" id="KW-0540">Nuclease</keyword>
<dbReference type="CDD" id="cd06140">
    <property type="entry name" value="DNA_polA_I_Bacillus_like_exo"/>
    <property type="match status" value="1"/>
</dbReference>
<comment type="catalytic activity">
    <reaction evidence="10 13">
        <text>DNA(n) + a 2'-deoxyribonucleoside 5'-triphosphate = DNA(n+1) + diphosphate</text>
        <dbReference type="Rhea" id="RHEA:22508"/>
        <dbReference type="Rhea" id="RHEA-COMP:17339"/>
        <dbReference type="Rhea" id="RHEA-COMP:17340"/>
        <dbReference type="ChEBI" id="CHEBI:33019"/>
        <dbReference type="ChEBI" id="CHEBI:61560"/>
        <dbReference type="ChEBI" id="CHEBI:173112"/>
        <dbReference type="EC" id="2.7.7.7"/>
    </reaction>
</comment>
<evidence type="ECO:0000256" key="5">
    <source>
        <dbReference type="ARBA" id="ARBA00022763"/>
    </source>
</evidence>
<dbReference type="SMART" id="SM00482">
    <property type="entry name" value="POLAc"/>
    <property type="match status" value="1"/>
</dbReference>
<dbReference type="SMART" id="SM00475">
    <property type="entry name" value="53EXOc"/>
    <property type="match status" value="1"/>
</dbReference>
<reference evidence="17 18" key="1">
    <citation type="submission" date="2017-10" db="EMBL/GenBank/DDBJ databases">
        <title>Novel microbial diversity and functional potential in the marine mammal oral microbiome.</title>
        <authorList>
            <person name="Dudek N.K."/>
            <person name="Sun C.L."/>
            <person name="Burstein D."/>
            <person name="Kantor R.S."/>
            <person name="Aliaga Goltsman D.S."/>
            <person name="Bik E.M."/>
            <person name="Thomas B.C."/>
            <person name="Banfield J.F."/>
            <person name="Relman D.A."/>
        </authorList>
    </citation>
    <scope>NUCLEOTIDE SEQUENCE [LARGE SCALE GENOMIC DNA]</scope>
    <source>
        <strain evidence="17">DOLJORAL78_61_10</strain>
    </source>
</reference>
<feature type="domain" description="DNA-directed DNA polymerase family A palm" evidence="16">
    <location>
        <begin position="646"/>
        <end position="852"/>
    </location>
</feature>
<proteinExistence type="inferred from homology"/>
<keyword evidence="4 13" id="KW-0235">DNA replication</keyword>
<dbReference type="Gene3D" id="3.30.420.10">
    <property type="entry name" value="Ribonuclease H-like superfamily/Ribonuclease H"/>
    <property type="match status" value="1"/>
</dbReference>
<keyword evidence="6 13" id="KW-0269">Exonuclease</keyword>
<dbReference type="SUPFAM" id="SSF47807">
    <property type="entry name" value="5' to 3' exonuclease, C-terminal subdomain"/>
    <property type="match status" value="1"/>
</dbReference>
<protein>
    <recommendedName>
        <fullName evidence="12 13">DNA polymerase I</fullName>
        <ecNumber evidence="12 13">2.7.7.7</ecNumber>
    </recommendedName>
</protein>
<comment type="function">
    <text evidence="11">In addition to polymerase activity, this DNA polymerase exhibits 3'-5' and 5'-3' exonuclease activity.</text>
</comment>
<evidence type="ECO:0000256" key="11">
    <source>
        <dbReference type="ARBA" id="ARBA00053603"/>
    </source>
</evidence>
<dbReference type="GO" id="GO:0008409">
    <property type="term" value="F:5'-3' exonuclease activity"/>
    <property type="evidence" value="ECO:0007669"/>
    <property type="project" value="UniProtKB-UniRule"/>
</dbReference>
<dbReference type="InterPro" id="IPR001098">
    <property type="entry name" value="DNA-dir_DNA_pol_A_palm_dom"/>
</dbReference>
<dbReference type="InterPro" id="IPR002421">
    <property type="entry name" value="5-3_exonuclease"/>
</dbReference>
<dbReference type="Proteomes" id="UP000230914">
    <property type="component" value="Unassembled WGS sequence"/>
</dbReference>
<evidence type="ECO:0000256" key="7">
    <source>
        <dbReference type="ARBA" id="ARBA00022932"/>
    </source>
</evidence>
<feature type="coiled-coil region" evidence="14">
    <location>
        <begin position="507"/>
        <end position="534"/>
    </location>
</feature>
<keyword evidence="8 13" id="KW-0238">DNA-binding</keyword>
<evidence type="ECO:0000256" key="10">
    <source>
        <dbReference type="ARBA" id="ARBA00049244"/>
    </source>
</evidence>
<keyword evidence="13" id="KW-0378">Hydrolase</keyword>
<dbReference type="InterPro" id="IPR036397">
    <property type="entry name" value="RNaseH_sf"/>
</dbReference>
<dbReference type="InterPro" id="IPR012337">
    <property type="entry name" value="RNaseH-like_sf"/>
</dbReference>
<dbReference type="InterPro" id="IPR029060">
    <property type="entry name" value="PIN-like_dom_sf"/>
</dbReference>
<feature type="domain" description="5'-3' exonuclease" evidence="15">
    <location>
        <begin position="3"/>
        <end position="263"/>
    </location>
</feature>
<evidence type="ECO:0000313" key="18">
    <source>
        <dbReference type="Proteomes" id="UP000230914"/>
    </source>
</evidence>
<comment type="similarity">
    <text evidence="1 13">Belongs to the DNA polymerase type-A family.</text>
</comment>
<comment type="caution">
    <text evidence="17">The sequence shown here is derived from an EMBL/GenBank/DDBJ whole genome shotgun (WGS) entry which is preliminary data.</text>
</comment>
<evidence type="ECO:0000256" key="12">
    <source>
        <dbReference type="NCBIfam" id="TIGR00593"/>
    </source>
</evidence>
<dbReference type="GO" id="GO:0006261">
    <property type="term" value="P:DNA-templated DNA replication"/>
    <property type="evidence" value="ECO:0007669"/>
    <property type="project" value="UniProtKB-UniRule"/>
</dbReference>
<evidence type="ECO:0000256" key="4">
    <source>
        <dbReference type="ARBA" id="ARBA00022705"/>
    </source>
</evidence>
<dbReference type="InterPro" id="IPR020045">
    <property type="entry name" value="DNA_polI_H3TH"/>
</dbReference>
<dbReference type="InterPro" id="IPR036279">
    <property type="entry name" value="5-3_exonuclease_C_sf"/>
</dbReference>
<dbReference type="InterPro" id="IPR020046">
    <property type="entry name" value="5-3_exonucl_a-hlix_arch_N"/>
</dbReference>
<dbReference type="AlphaFoldDB" id="A0A2G6K9L4"/>
<sequence length="889" mass="97354">MDTYVVVDGNSLTYRAFFAVPDTMATASGQVTNAVYGFTSMLIDLIDAQQPAGIVVAFDRPEPTFRHDAEPSYKAQRESAPDILRQQLGLVKDVLTALGIQHVDAAGWEADDLIATIADRLVARGDDVIIVTGDRDSYQLVRDPHVKVMYNKRGVKDYDLFDEAGIVAKTGVTPALYPSYAALRGDPSDNLPGVPGVGEKTAAKLLNKYGDLDGIFAHVDDQTPKLRENLIAHEDRARKNVELMVLRTDAPVDSVDLDDLAITPNWSEQERVFEVLEFRTLGRRLRAALGASAAPEVVDERRQLVPVITSVSSSADALEAITGHEVLDLSSVWEDEPGRSPLVGVAIVTDPDRSEVTWIDRSLMADPEVLEALAAHRSVRGHRVKALMRSLLALGGDLCGLRLDLALAAYLIDPSSSRYELVDLVTDHSSYEVLTDDPASHGQLDLGGESLSPAERAGWNALAIHHLAQPLSEALEASGMADLYHRIENPLVRVLARMEHVGVGVDRDTLTEINERLTTEVEALTAELRTVAGRDDLNVNSPIQLRALLFDEKKISTRGIKKTKTGYSTDARTLAKLVDRWPEFIVPLVRYRELEKLRGTYGQGLIHEVGPDSRIHATFNQTVARTGRLSSDQPNLHNIPVRSEDGRVFRTAFVPTAGRRFLVADYNQIELRCIAHLSADPGLVEAFSTGQDIHNATAARVFGVEPSEVTLAQRSQAKMVSYGLAYGMEAYGLGERLGIPTDEAAVILNAYFDAFPSVKAYMDDTVAEARDKGYTETLFGRRRPIPELINSNWRIRQAGERQAMNAGIQGLAADIFKVALVDIDAALEQGGYESTLVLQVHDEVIVEVPDHEHKVVGELVIDLMKSAADLDVPLDVNVSWGDTWGDAKG</sequence>
<dbReference type="CDD" id="cd08637">
    <property type="entry name" value="DNA_pol_A_pol_I_C"/>
    <property type="match status" value="1"/>
</dbReference>
<dbReference type="CDD" id="cd09859">
    <property type="entry name" value="PIN_53EXO"/>
    <property type="match status" value="1"/>
</dbReference>
<dbReference type="Gene3D" id="3.40.50.1010">
    <property type="entry name" value="5'-nuclease"/>
    <property type="match status" value="1"/>
</dbReference>
<name>A0A2G6K9L4_9ACTN</name>
<dbReference type="GO" id="GO:0003887">
    <property type="term" value="F:DNA-directed DNA polymerase activity"/>
    <property type="evidence" value="ECO:0007669"/>
    <property type="project" value="UniProtKB-UniRule"/>
</dbReference>
<dbReference type="PANTHER" id="PTHR10133">
    <property type="entry name" value="DNA POLYMERASE I"/>
    <property type="match status" value="1"/>
</dbReference>
<evidence type="ECO:0000256" key="3">
    <source>
        <dbReference type="ARBA" id="ARBA00022695"/>
    </source>
</evidence>
<evidence type="ECO:0000256" key="6">
    <source>
        <dbReference type="ARBA" id="ARBA00022839"/>
    </source>
</evidence>
<dbReference type="InterPro" id="IPR018320">
    <property type="entry name" value="DNA_polymerase_1"/>
</dbReference>
<dbReference type="InterPro" id="IPR043502">
    <property type="entry name" value="DNA/RNA_pol_sf"/>
</dbReference>